<keyword evidence="2" id="KW-1185">Reference proteome</keyword>
<dbReference type="PROSITE" id="PS00041">
    <property type="entry name" value="HTH_ARAC_FAMILY_1"/>
    <property type="match status" value="1"/>
</dbReference>
<evidence type="ECO:0000313" key="1">
    <source>
        <dbReference type="EMBL" id="QEE19461.1"/>
    </source>
</evidence>
<dbReference type="EMBL" id="CP041690">
    <property type="protein sequence ID" value="QEE19461.1"/>
    <property type="molecule type" value="Genomic_DNA"/>
</dbReference>
<dbReference type="AlphaFoldDB" id="A0A5B9DJI1"/>
<dbReference type="KEGG" id="yti:FNA67_04415"/>
<evidence type="ECO:0000313" key="2">
    <source>
        <dbReference type="Proteomes" id="UP000321062"/>
    </source>
</evidence>
<dbReference type="RefSeq" id="WP_049704036.1">
    <property type="nucleotide sequence ID" value="NZ_BMFM01000001.1"/>
</dbReference>
<sequence length="309" mass="35378">MEQSIKLSKTPGKRREQAPLPVPRPDRRFYANTAAFGRFGIRWFDPQIMPQEHSHGHIELNWLTAGAMEYVYDGRQVNVPAERLIMFWAGIPHQTVALDRGVESDSRQCNVYLPLDSFLHMQTLGRLTETMMGGGVIALTPDAIDEHTLRRWYQDYRSGNAERTDILKSEINNMLRRAALIGWDELLPPWIESVTPTTKAATPVRYVVAMVRHIIENLSEPLTAEDVAKVVGLHPNYALNLFTEVMHVSVRKFVVRMRLIRARSLLFEGNISIANVAFQSGFTSLSQFYEHFRTAYGMTPREMRQNLHG</sequence>
<dbReference type="InterPro" id="IPR020449">
    <property type="entry name" value="Tscrpt_reg_AraC-type_HTH"/>
</dbReference>
<reference evidence="1 2" key="1">
    <citation type="journal article" date="2015" name="Int. J. Syst. Evol. Microbiol.">
        <title>Youhaiella tibetensis gen. nov., sp. nov., isolated from subsurface sediment.</title>
        <authorList>
            <person name="Wang Y.X."/>
            <person name="Huang F.Q."/>
            <person name="Nogi Y."/>
            <person name="Pang S.J."/>
            <person name="Wang P.K."/>
            <person name="Lv J."/>
        </authorList>
    </citation>
    <scope>NUCLEOTIDE SEQUENCE [LARGE SCALE GENOMIC DNA]</scope>
    <source>
        <strain evidence="2">fig4</strain>
    </source>
</reference>
<proteinExistence type="predicted"/>
<dbReference type="GO" id="GO:0043565">
    <property type="term" value="F:sequence-specific DNA binding"/>
    <property type="evidence" value="ECO:0007669"/>
    <property type="project" value="InterPro"/>
</dbReference>
<dbReference type="PRINTS" id="PR00032">
    <property type="entry name" value="HTHARAC"/>
</dbReference>
<dbReference type="PROSITE" id="PS01124">
    <property type="entry name" value="HTH_ARAC_FAMILY_2"/>
    <property type="match status" value="1"/>
</dbReference>
<dbReference type="SMART" id="SM00342">
    <property type="entry name" value="HTH_ARAC"/>
    <property type="match status" value="1"/>
</dbReference>
<dbReference type="InterPro" id="IPR018060">
    <property type="entry name" value="HTH_AraC"/>
</dbReference>
<dbReference type="InterPro" id="IPR009057">
    <property type="entry name" value="Homeodomain-like_sf"/>
</dbReference>
<dbReference type="GO" id="GO:0003700">
    <property type="term" value="F:DNA-binding transcription factor activity"/>
    <property type="evidence" value="ECO:0007669"/>
    <property type="project" value="InterPro"/>
</dbReference>
<dbReference type="InterPro" id="IPR018062">
    <property type="entry name" value="HTH_AraC-typ_CS"/>
</dbReference>
<dbReference type="SUPFAM" id="SSF46689">
    <property type="entry name" value="Homeodomain-like"/>
    <property type="match status" value="1"/>
</dbReference>
<dbReference type="SUPFAM" id="SSF51182">
    <property type="entry name" value="RmlC-like cupins"/>
    <property type="match status" value="1"/>
</dbReference>
<dbReference type="Pfam" id="PF12833">
    <property type="entry name" value="HTH_18"/>
    <property type="match status" value="1"/>
</dbReference>
<accession>A0A5B9DJI1</accession>
<dbReference type="PANTHER" id="PTHR43280">
    <property type="entry name" value="ARAC-FAMILY TRANSCRIPTIONAL REGULATOR"/>
    <property type="match status" value="1"/>
</dbReference>
<name>A0A5B9DJI1_9HYPH</name>
<dbReference type="Gene3D" id="1.10.10.60">
    <property type="entry name" value="Homeodomain-like"/>
    <property type="match status" value="1"/>
</dbReference>
<gene>
    <name evidence="1" type="ORF">FNA67_04415</name>
</gene>
<dbReference type="InterPro" id="IPR011051">
    <property type="entry name" value="RmlC_Cupin_sf"/>
</dbReference>
<organism evidence="1 2">
    <name type="scientific">Paradevosia tibetensis</name>
    <dbReference type="NCBI Taxonomy" id="1447062"/>
    <lineage>
        <taxon>Bacteria</taxon>
        <taxon>Pseudomonadati</taxon>
        <taxon>Pseudomonadota</taxon>
        <taxon>Alphaproteobacteria</taxon>
        <taxon>Hyphomicrobiales</taxon>
        <taxon>Devosiaceae</taxon>
        <taxon>Paradevosia</taxon>
    </lineage>
</organism>
<dbReference type="PANTHER" id="PTHR43280:SF27">
    <property type="entry name" value="TRANSCRIPTIONAL REGULATOR MTLR"/>
    <property type="match status" value="1"/>
</dbReference>
<dbReference type="OrthoDB" id="345413at2"/>
<dbReference type="Proteomes" id="UP000321062">
    <property type="component" value="Chromosome"/>
</dbReference>
<protein>
    <submittedName>
        <fullName evidence="1">Helix-turn-helix domain-containing protein</fullName>
    </submittedName>
</protein>